<evidence type="ECO:0000313" key="2">
    <source>
        <dbReference type="EMBL" id="MBC3833143.1"/>
    </source>
</evidence>
<dbReference type="RefSeq" id="WP_186892192.1">
    <property type="nucleotide sequence ID" value="NZ_JACOFU010000008.1"/>
</dbReference>
<reference evidence="2 3" key="1">
    <citation type="submission" date="2020-08" db="EMBL/GenBank/DDBJ databases">
        <title>Novel species isolated from subtropical streams in China.</title>
        <authorList>
            <person name="Lu H."/>
        </authorList>
    </citation>
    <scope>NUCLEOTIDE SEQUENCE [LARGE SCALE GENOMIC DNA]</scope>
    <source>
        <strain evidence="2 3">KCTC 52442</strain>
    </source>
</reference>
<gene>
    <name evidence="2" type="ORF">H8K33_16665</name>
</gene>
<organism evidence="2 3">
    <name type="scientific">Undibacterium amnicola</name>
    <dbReference type="NCBI Taxonomy" id="1834038"/>
    <lineage>
        <taxon>Bacteria</taxon>
        <taxon>Pseudomonadati</taxon>
        <taxon>Pseudomonadota</taxon>
        <taxon>Betaproteobacteria</taxon>
        <taxon>Burkholderiales</taxon>
        <taxon>Oxalobacteraceae</taxon>
        <taxon>Undibacterium</taxon>
    </lineage>
</organism>
<keyword evidence="3" id="KW-1185">Reference proteome</keyword>
<name>A0ABR6XUH8_9BURK</name>
<protein>
    <submittedName>
        <fullName evidence="2">DUF3806 domain-containing protein</fullName>
    </submittedName>
</protein>
<sequence length="144" mass="16505">MEQVISAPDDEWIDYIARMWLLGSQISEQITGHKMDASMSDLGRLQTIVDSAQIPIDSTQELESLGIVFGKVFVNATANYDWWIMEDEYGKDVCIRYKETSLLIFPQTMLSKRIEDGAVLNVIDLFHSIRQELDRIKNENFANA</sequence>
<proteinExistence type="predicted"/>
<dbReference type="InterPro" id="IPR024266">
    <property type="entry name" value="DUF3806"/>
</dbReference>
<dbReference type="Proteomes" id="UP000643610">
    <property type="component" value="Unassembled WGS sequence"/>
</dbReference>
<dbReference type="Pfam" id="PF12713">
    <property type="entry name" value="DUF3806"/>
    <property type="match status" value="1"/>
</dbReference>
<feature type="domain" description="DUF3806" evidence="1">
    <location>
        <begin position="41"/>
        <end position="125"/>
    </location>
</feature>
<evidence type="ECO:0000313" key="3">
    <source>
        <dbReference type="Proteomes" id="UP000643610"/>
    </source>
</evidence>
<dbReference type="Gene3D" id="1.20.120.1090">
    <property type="match status" value="1"/>
</dbReference>
<evidence type="ECO:0000259" key="1">
    <source>
        <dbReference type="Pfam" id="PF12713"/>
    </source>
</evidence>
<dbReference type="EMBL" id="JACOFU010000008">
    <property type="protein sequence ID" value="MBC3833143.1"/>
    <property type="molecule type" value="Genomic_DNA"/>
</dbReference>
<comment type="caution">
    <text evidence="2">The sequence shown here is derived from an EMBL/GenBank/DDBJ whole genome shotgun (WGS) entry which is preliminary data.</text>
</comment>
<accession>A0ABR6XUH8</accession>